<comment type="catalytic activity">
    <reaction evidence="8">
        <text>O-phospho-L-tyrosyl-[protein] + H2O = L-tyrosyl-[protein] + phosphate</text>
        <dbReference type="Rhea" id="RHEA:10684"/>
        <dbReference type="Rhea" id="RHEA-COMP:10136"/>
        <dbReference type="Rhea" id="RHEA-COMP:20101"/>
        <dbReference type="ChEBI" id="CHEBI:15377"/>
        <dbReference type="ChEBI" id="CHEBI:43474"/>
        <dbReference type="ChEBI" id="CHEBI:46858"/>
        <dbReference type="ChEBI" id="CHEBI:61978"/>
        <dbReference type="EC" id="3.1.3.48"/>
    </reaction>
</comment>
<dbReference type="PRINTS" id="PR00719">
    <property type="entry name" value="LMWPTPASE"/>
</dbReference>
<dbReference type="InterPro" id="IPR017867">
    <property type="entry name" value="Tyr_phospatase_low_mol_wt"/>
</dbReference>
<evidence type="ECO:0000256" key="3">
    <source>
        <dbReference type="ARBA" id="ARBA00022801"/>
    </source>
</evidence>
<reference evidence="11 12" key="1">
    <citation type="submission" date="2019-01" db="EMBL/GenBank/DDBJ databases">
        <title>Draft genome sequences of the type strains of six Macrococcus species.</title>
        <authorList>
            <person name="Mazhar S."/>
            <person name="Altermann E."/>
            <person name="Hill C."/>
            <person name="Mcauliffe O."/>
        </authorList>
    </citation>
    <scope>NUCLEOTIDE SEQUENCE [LARGE SCALE GENOMIC DNA]</scope>
    <source>
        <strain evidence="11 12">ATCC 51825</strain>
    </source>
</reference>
<dbReference type="SUPFAM" id="SSF52788">
    <property type="entry name" value="Phosphotyrosine protein phosphatases I"/>
    <property type="match status" value="1"/>
</dbReference>
<dbReference type="CDD" id="cd16344">
    <property type="entry name" value="LMWPAP"/>
    <property type="match status" value="1"/>
</dbReference>
<evidence type="ECO:0000256" key="8">
    <source>
        <dbReference type="ARBA" id="ARBA00051722"/>
    </source>
</evidence>
<feature type="active site" description="Proton donor" evidence="9">
    <location>
        <position position="111"/>
    </location>
</feature>
<dbReference type="OrthoDB" id="9784339at2"/>
<evidence type="ECO:0000256" key="6">
    <source>
        <dbReference type="ARBA" id="ARBA00040312"/>
    </source>
</evidence>
<evidence type="ECO:0000256" key="2">
    <source>
        <dbReference type="ARBA" id="ARBA00013064"/>
    </source>
</evidence>
<evidence type="ECO:0000313" key="12">
    <source>
        <dbReference type="Proteomes" id="UP000294843"/>
    </source>
</evidence>
<dbReference type="RefSeq" id="WP_133452039.1">
    <property type="nucleotide sequence ID" value="NZ_CP128470.1"/>
</dbReference>
<keyword evidence="12" id="KW-1185">Reference proteome</keyword>
<organism evidence="11 12">
    <name type="scientific">Macrococcus bovicus</name>
    <dbReference type="NCBI Taxonomy" id="69968"/>
    <lineage>
        <taxon>Bacteria</taxon>
        <taxon>Bacillati</taxon>
        <taxon>Bacillota</taxon>
        <taxon>Bacilli</taxon>
        <taxon>Bacillales</taxon>
        <taxon>Staphylococcaceae</taxon>
        <taxon>Macrococcus</taxon>
    </lineage>
</organism>
<evidence type="ECO:0000259" key="10">
    <source>
        <dbReference type="SMART" id="SM00226"/>
    </source>
</evidence>
<feature type="active site" description="Nucleophile" evidence="9">
    <location>
        <position position="7"/>
    </location>
</feature>
<dbReference type="InterPro" id="IPR023485">
    <property type="entry name" value="Ptyr_pPase"/>
</dbReference>
<feature type="active site" description="Nucleophile" evidence="9">
    <location>
        <position position="13"/>
    </location>
</feature>
<comment type="similarity">
    <text evidence="1">Belongs to the low molecular weight phosphotyrosine protein phosphatase family.</text>
</comment>
<dbReference type="Gene3D" id="3.40.50.2300">
    <property type="match status" value="1"/>
</dbReference>
<comment type="caution">
    <text evidence="11">The sequence shown here is derived from an EMBL/GenBank/DDBJ whole genome shotgun (WGS) entry which is preliminary data.</text>
</comment>
<comment type="function">
    <text evidence="5">Dephosphorylates the phosphotyrosine-containing proteins.</text>
</comment>
<keyword evidence="4" id="KW-0904">Protein phosphatase</keyword>
<dbReference type="SMART" id="SM00226">
    <property type="entry name" value="LMWPc"/>
    <property type="match status" value="1"/>
</dbReference>
<evidence type="ECO:0000313" key="11">
    <source>
        <dbReference type="EMBL" id="TDM13714.1"/>
    </source>
</evidence>
<feature type="domain" description="Phosphotyrosine protein phosphatase I" evidence="10">
    <location>
        <begin position="1"/>
        <end position="137"/>
    </location>
</feature>
<dbReference type="InterPro" id="IPR050438">
    <property type="entry name" value="LMW_PTPase"/>
</dbReference>
<accession>A0A4R6BZG7</accession>
<protein>
    <recommendedName>
        <fullName evidence="6">Low molecular weight protein-tyrosine-phosphatase PtpB</fullName>
        <ecNumber evidence="2">3.1.3.48</ecNumber>
    </recommendedName>
    <alternativeName>
        <fullName evidence="7">Phosphotyrosine phosphatase B</fullName>
    </alternativeName>
</protein>
<dbReference type="AlphaFoldDB" id="A0A4R6BZG7"/>
<evidence type="ECO:0000256" key="7">
    <source>
        <dbReference type="ARBA" id="ARBA00041820"/>
    </source>
</evidence>
<name>A0A4R6BZG7_9STAP</name>
<sequence>MKIVFVCTGNTCRSPLAESLAQAAIPAHHFGSRGLAAFPGAPVSTYSAELIERHHLPAVGPATPFSDEDAEADLILTMSQQHKDSIRSLYPLANVYTLAEYASGSPADIVDPYGGHFAHYEQVFTELRAHIDNLAKKLPPV</sequence>
<dbReference type="GO" id="GO:0004725">
    <property type="term" value="F:protein tyrosine phosphatase activity"/>
    <property type="evidence" value="ECO:0007669"/>
    <property type="project" value="UniProtKB-EC"/>
</dbReference>
<evidence type="ECO:0000256" key="4">
    <source>
        <dbReference type="ARBA" id="ARBA00022912"/>
    </source>
</evidence>
<dbReference type="EMBL" id="SCWF01000008">
    <property type="protein sequence ID" value="TDM13714.1"/>
    <property type="molecule type" value="Genomic_DNA"/>
</dbReference>
<dbReference type="PANTHER" id="PTHR11717">
    <property type="entry name" value="LOW MOLECULAR WEIGHT PROTEIN TYROSINE PHOSPHATASE"/>
    <property type="match status" value="1"/>
</dbReference>
<dbReference type="PANTHER" id="PTHR11717:SF31">
    <property type="entry name" value="LOW MOLECULAR WEIGHT PROTEIN-TYROSINE-PHOSPHATASE ETP-RELATED"/>
    <property type="match status" value="1"/>
</dbReference>
<gene>
    <name evidence="11" type="ORF">ERX55_07920</name>
</gene>
<keyword evidence="3" id="KW-0378">Hydrolase</keyword>
<evidence type="ECO:0000256" key="9">
    <source>
        <dbReference type="PIRSR" id="PIRSR617867-1"/>
    </source>
</evidence>
<dbReference type="Proteomes" id="UP000294843">
    <property type="component" value="Unassembled WGS sequence"/>
</dbReference>
<proteinExistence type="inferred from homology"/>
<evidence type="ECO:0000256" key="5">
    <source>
        <dbReference type="ARBA" id="ARBA00037193"/>
    </source>
</evidence>
<dbReference type="InterPro" id="IPR036196">
    <property type="entry name" value="Ptyr_pPase_sf"/>
</dbReference>
<dbReference type="Pfam" id="PF01451">
    <property type="entry name" value="LMWPc"/>
    <property type="match status" value="1"/>
</dbReference>
<dbReference type="EC" id="3.1.3.48" evidence="2"/>
<evidence type="ECO:0000256" key="1">
    <source>
        <dbReference type="ARBA" id="ARBA00011063"/>
    </source>
</evidence>